<organism evidence="3 4">
    <name type="scientific">Fusarium redolens</name>
    <dbReference type="NCBI Taxonomy" id="48865"/>
    <lineage>
        <taxon>Eukaryota</taxon>
        <taxon>Fungi</taxon>
        <taxon>Dikarya</taxon>
        <taxon>Ascomycota</taxon>
        <taxon>Pezizomycotina</taxon>
        <taxon>Sordariomycetes</taxon>
        <taxon>Hypocreomycetidae</taxon>
        <taxon>Hypocreales</taxon>
        <taxon>Nectriaceae</taxon>
        <taxon>Fusarium</taxon>
        <taxon>Fusarium redolens species complex</taxon>
    </lineage>
</organism>
<dbReference type="OrthoDB" id="2537459at2759"/>
<sequence>MVHLTNIALLLLSALGSVNTIPVEEPAVQRPARRPVAGKLVSQGCYRNISNTVDPVFEVKAYDSTNSWTACGQHCRDEGKPLGLIRGVQCYCSYTRPAERYFIGDMYCHDACPGGNPDKRIACGSTAYQSFSIIHTGLELYPDEDGDPYDPLPETQGCAMKLPADAVFTKYGSGSGIQSCRKYCRNLKKKTLMIYNKQCFCTDSTPSQRTLDRVPGEMCSQRCGNKPCGGYLYTLGSALFSVYDTTKSGMPGSKSAPNSTTLAEAAVPTDTKPANSAAKANGRSIGEILEAIETEFQLQILILEGGVWELFAWLGHVAESWVTPKEGSEDDGRELDLQ</sequence>
<feature type="signal peptide" evidence="1">
    <location>
        <begin position="1"/>
        <end position="20"/>
    </location>
</feature>
<keyword evidence="1" id="KW-0732">Signal</keyword>
<evidence type="ECO:0000259" key="2">
    <source>
        <dbReference type="PROSITE" id="PS51212"/>
    </source>
</evidence>
<feature type="domain" description="WSC" evidence="2">
    <location>
        <begin position="39"/>
        <end position="137"/>
    </location>
</feature>
<dbReference type="AlphaFoldDB" id="A0A9P9KF01"/>
<evidence type="ECO:0000313" key="3">
    <source>
        <dbReference type="EMBL" id="KAH7259018.1"/>
    </source>
</evidence>
<dbReference type="Pfam" id="PF01822">
    <property type="entry name" value="WSC"/>
    <property type="match status" value="1"/>
</dbReference>
<dbReference type="EMBL" id="JAGMUX010000005">
    <property type="protein sequence ID" value="KAH7259018.1"/>
    <property type="molecule type" value="Genomic_DNA"/>
</dbReference>
<evidence type="ECO:0000256" key="1">
    <source>
        <dbReference type="SAM" id="SignalP"/>
    </source>
</evidence>
<feature type="chain" id="PRO_5040479950" description="WSC domain-containing protein" evidence="1">
    <location>
        <begin position="21"/>
        <end position="338"/>
    </location>
</feature>
<dbReference type="Proteomes" id="UP000720189">
    <property type="component" value="Unassembled WGS sequence"/>
</dbReference>
<gene>
    <name evidence="3" type="ORF">BKA55DRAFT_506850</name>
</gene>
<proteinExistence type="predicted"/>
<dbReference type="PROSITE" id="PS51212">
    <property type="entry name" value="WSC"/>
    <property type="match status" value="1"/>
</dbReference>
<evidence type="ECO:0000313" key="4">
    <source>
        <dbReference type="Proteomes" id="UP000720189"/>
    </source>
</evidence>
<dbReference type="GeneID" id="70217254"/>
<dbReference type="InterPro" id="IPR002889">
    <property type="entry name" value="WSC_carb-bd"/>
</dbReference>
<name>A0A9P9KF01_FUSRE</name>
<dbReference type="RefSeq" id="XP_046051726.1">
    <property type="nucleotide sequence ID" value="XM_046187300.1"/>
</dbReference>
<protein>
    <recommendedName>
        <fullName evidence="2">WSC domain-containing protein</fullName>
    </recommendedName>
</protein>
<accession>A0A9P9KF01</accession>
<comment type="caution">
    <text evidence="3">The sequence shown here is derived from an EMBL/GenBank/DDBJ whole genome shotgun (WGS) entry which is preliminary data.</text>
</comment>
<keyword evidence="4" id="KW-1185">Reference proteome</keyword>
<reference evidence="3" key="1">
    <citation type="journal article" date="2021" name="Nat. Commun.">
        <title>Genetic determinants of endophytism in the Arabidopsis root mycobiome.</title>
        <authorList>
            <person name="Mesny F."/>
            <person name="Miyauchi S."/>
            <person name="Thiergart T."/>
            <person name="Pickel B."/>
            <person name="Atanasova L."/>
            <person name="Karlsson M."/>
            <person name="Huettel B."/>
            <person name="Barry K.W."/>
            <person name="Haridas S."/>
            <person name="Chen C."/>
            <person name="Bauer D."/>
            <person name="Andreopoulos W."/>
            <person name="Pangilinan J."/>
            <person name="LaButti K."/>
            <person name="Riley R."/>
            <person name="Lipzen A."/>
            <person name="Clum A."/>
            <person name="Drula E."/>
            <person name="Henrissat B."/>
            <person name="Kohler A."/>
            <person name="Grigoriev I.V."/>
            <person name="Martin F.M."/>
            <person name="Hacquard S."/>
        </authorList>
    </citation>
    <scope>NUCLEOTIDE SEQUENCE</scope>
    <source>
        <strain evidence="3">MPI-CAGE-AT-0023</strain>
    </source>
</reference>